<feature type="domain" description="DUF7708" evidence="3">
    <location>
        <begin position="94"/>
        <end position="231"/>
    </location>
</feature>
<dbReference type="Pfam" id="PF24883">
    <property type="entry name" value="NPHP3_N"/>
    <property type="match status" value="1"/>
</dbReference>
<feature type="domain" description="Nephrocystin 3-like N-terminal" evidence="4">
    <location>
        <begin position="320"/>
        <end position="505"/>
    </location>
</feature>
<evidence type="ECO:0000259" key="4">
    <source>
        <dbReference type="Pfam" id="PF24883"/>
    </source>
</evidence>
<dbReference type="Gene3D" id="3.40.50.300">
    <property type="entry name" value="P-loop containing nucleotide triphosphate hydrolases"/>
    <property type="match status" value="1"/>
</dbReference>
<name>A0A8G0PNI4_9HYPO</name>
<dbReference type="InterPro" id="IPR056125">
    <property type="entry name" value="DUF7708"/>
</dbReference>
<evidence type="ECO:0000256" key="2">
    <source>
        <dbReference type="SAM" id="Coils"/>
    </source>
</evidence>
<dbReference type="InterPro" id="IPR027417">
    <property type="entry name" value="P-loop_NTPase"/>
</dbReference>
<evidence type="ECO:0000313" key="6">
    <source>
        <dbReference type="Proteomes" id="UP000826661"/>
    </source>
</evidence>
<dbReference type="Pfam" id="PF24809">
    <property type="entry name" value="DUF7708"/>
    <property type="match status" value="1"/>
</dbReference>
<dbReference type="EMBL" id="CP075868">
    <property type="protein sequence ID" value="QYT02994.1"/>
    <property type="molecule type" value="Genomic_DNA"/>
</dbReference>
<keyword evidence="6" id="KW-1185">Reference proteome</keyword>
<reference evidence="5 6" key="1">
    <citation type="journal article" date="2021" name="BMC Genomics">
        <title>Telomere-to-telomere genome assembly of asparaginase-producing Trichoderma simmonsii.</title>
        <authorList>
            <person name="Chung D."/>
            <person name="Kwon Y.M."/>
            <person name="Yang Y."/>
        </authorList>
    </citation>
    <scope>NUCLEOTIDE SEQUENCE [LARGE SCALE GENOMIC DNA]</scope>
    <source>
        <strain evidence="5 6">GH-Sj1</strain>
    </source>
</reference>
<keyword evidence="1" id="KW-0677">Repeat</keyword>
<dbReference type="InterPro" id="IPR056884">
    <property type="entry name" value="NPHP3-like_N"/>
</dbReference>
<dbReference type="AlphaFoldDB" id="A0A8G0PNI4"/>
<protein>
    <submittedName>
        <fullName evidence="5">Uncharacterized protein</fullName>
    </submittedName>
</protein>
<gene>
    <name evidence="5" type="ORF">H0G86_009973</name>
</gene>
<accession>A0A8G0PNI4</accession>
<proteinExistence type="predicted"/>
<evidence type="ECO:0000259" key="3">
    <source>
        <dbReference type="Pfam" id="PF24809"/>
    </source>
</evidence>
<keyword evidence="2" id="KW-0175">Coiled coil</keyword>
<sequence length="540" mass="63027">MDQENILSKAKRGFSNRDMVVIQKTDEEQKQLYAFINKHSRFSEEEKHALQIDSVPAFIKQWNLTIDSRGKFEASHEHGVGLAARRTQQFAESAYDVLQHMNPIVQLVQDFGAPYGGMAIGIISFLFTVIRNRAKLEASIYDTLLQIRDRTAGLEVYRHIYDDDHELDQQLQSKIVQAYKSFMSFCIEATRFYSSGSMRRWLRSTWSFSHSLEDRASEVQRALVDVRSTSEELLSKNVDRIKQINLDQMEEIKRLQEQIEKLQIGRDNDRLLAIQKLLHLEIYSQEYEWELLQRYHRNTDAYFDQQCSLLEVMKGSRLETFKNNPKIRQWQYSEHSCTLILAGYNHDIYSGMCWLSPFALDTIKSLRGSQDTNVYAFYILGQRDHDSFSQVLWCILFQLLRQTNEALQDDTQYAELHAEIQKYQKATEAGGSKHTLHDYSDVTDALLRKAAVRILKMINQNKTVWIILDRVDQCKSSAKAKHQKRLVKALVYMLENTTIRIRILAIVNGYDWKVEEQHDEFGASNQSSVIVDTHKQRLIS</sequence>
<dbReference type="Proteomes" id="UP000826661">
    <property type="component" value="Chromosome V"/>
</dbReference>
<evidence type="ECO:0000313" key="5">
    <source>
        <dbReference type="EMBL" id="QYT02994.1"/>
    </source>
</evidence>
<feature type="coiled-coil region" evidence="2">
    <location>
        <begin position="238"/>
        <end position="265"/>
    </location>
</feature>
<organism evidence="5 6">
    <name type="scientific">Trichoderma simmonsii</name>
    <dbReference type="NCBI Taxonomy" id="1491479"/>
    <lineage>
        <taxon>Eukaryota</taxon>
        <taxon>Fungi</taxon>
        <taxon>Dikarya</taxon>
        <taxon>Ascomycota</taxon>
        <taxon>Pezizomycotina</taxon>
        <taxon>Sordariomycetes</taxon>
        <taxon>Hypocreomycetidae</taxon>
        <taxon>Hypocreales</taxon>
        <taxon>Hypocreaceae</taxon>
        <taxon>Trichoderma</taxon>
    </lineage>
</organism>
<evidence type="ECO:0000256" key="1">
    <source>
        <dbReference type="ARBA" id="ARBA00022737"/>
    </source>
</evidence>